<feature type="non-terminal residue" evidence="2">
    <location>
        <position position="39"/>
    </location>
</feature>
<protein>
    <submittedName>
        <fullName evidence="2">P-type conjugative transfer protein TrbL</fullName>
    </submittedName>
</protein>
<evidence type="ECO:0000313" key="2">
    <source>
        <dbReference type="EMBL" id="MBF4376732.1"/>
    </source>
</evidence>
<keyword evidence="1" id="KW-0732">Signal</keyword>
<dbReference type="EMBL" id="RDPI01001057">
    <property type="protein sequence ID" value="MBF4376732.1"/>
    <property type="molecule type" value="Genomic_DNA"/>
</dbReference>
<feature type="signal peptide" evidence="1">
    <location>
        <begin position="1"/>
        <end position="20"/>
    </location>
</feature>
<sequence length="39" mass="4128">MKVRQVISLGLIIPSATAHAAIDNNGVLDDVAFQFMTVA</sequence>
<feature type="chain" id="PRO_5045243821" evidence="1">
    <location>
        <begin position="21"/>
        <end position="39"/>
    </location>
</feature>
<gene>
    <name evidence="2" type="ORF">EAY46_27515</name>
</gene>
<dbReference type="Proteomes" id="UP000726136">
    <property type="component" value="Unassembled WGS sequence"/>
</dbReference>
<proteinExistence type="predicted"/>
<evidence type="ECO:0000313" key="3">
    <source>
        <dbReference type="Proteomes" id="UP000726136"/>
    </source>
</evidence>
<comment type="caution">
    <text evidence="2">The sequence shown here is derived from an EMBL/GenBank/DDBJ whole genome shotgun (WGS) entry which is preliminary data.</text>
</comment>
<reference evidence="2 3" key="1">
    <citation type="journal article" date="2021" name="PeerJ">
        <title>Analysis of 44 Vibrio anguillarum genomes reveals high genetic diversity.</title>
        <authorList>
            <person name="Hansen M.J."/>
            <person name="Dalsgaard I."/>
        </authorList>
    </citation>
    <scope>NUCLEOTIDE SEQUENCE [LARGE SCALE GENOMIC DNA]</scope>
    <source>
        <strain evidence="2 3">040915-1/1B</strain>
    </source>
</reference>
<accession>A0ABR9ZFI6</accession>
<keyword evidence="3" id="KW-1185">Reference proteome</keyword>
<name>A0ABR9ZFI6_VIBAN</name>
<evidence type="ECO:0000256" key="1">
    <source>
        <dbReference type="SAM" id="SignalP"/>
    </source>
</evidence>
<organism evidence="2 3">
    <name type="scientific">Vibrio anguillarum</name>
    <name type="common">Listonella anguillarum</name>
    <dbReference type="NCBI Taxonomy" id="55601"/>
    <lineage>
        <taxon>Bacteria</taxon>
        <taxon>Pseudomonadati</taxon>
        <taxon>Pseudomonadota</taxon>
        <taxon>Gammaproteobacteria</taxon>
        <taxon>Vibrionales</taxon>
        <taxon>Vibrionaceae</taxon>
        <taxon>Vibrio</taxon>
    </lineage>
</organism>